<dbReference type="OrthoDB" id="713928at2"/>
<keyword evidence="1" id="KW-1133">Transmembrane helix</keyword>
<keyword evidence="1" id="KW-0812">Transmembrane</keyword>
<evidence type="ECO:0000256" key="1">
    <source>
        <dbReference type="SAM" id="Phobius"/>
    </source>
</evidence>
<gene>
    <name evidence="2" type="ORF">SAMN04489864_106225</name>
</gene>
<name>A0A1I2Y5N4_9SPHI</name>
<protein>
    <recommendedName>
        <fullName evidence="4">FUSC family protein</fullName>
    </recommendedName>
</protein>
<keyword evidence="1" id="KW-0472">Membrane</keyword>
<dbReference type="STRING" id="414048.SAMN04489864_106225"/>
<feature type="transmembrane region" description="Helical" evidence="1">
    <location>
        <begin position="44"/>
        <end position="60"/>
    </location>
</feature>
<keyword evidence="3" id="KW-1185">Reference proteome</keyword>
<evidence type="ECO:0000313" key="2">
    <source>
        <dbReference type="EMBL" id="SFH20669.1"/>
    </source>
</evidence>
<dbReference type="Proteomes" id="UP000199666">
    <property type="component" value="Unassembled WGS sequence"/>
</dbReference>
<feature type="transmembrane region" description="Helical" evidence="1">
    <location>
        <begin position="21"/>
        <end position="38"/>
    </location>
</feature>
<organism evidence="2 3">
    <name type="scientific">Pedobacter insulae</name>
    <dbReference type="NCBI Taxonomy" id="414048"/>
    <lineage>
        <taxon>Bacteria</taxon>
        <taxon>Pseudomonadati</taxon>
        <taxon>Bacteroidota</taxon>
        <taxon>Sphingobacteriia</taxon>
        <taxon>Sphingobacteriales</taxon>
        <taxon>Sphingobacteriaceae</taxon>
        <taxon>Pedobacter</taxon>
    </lineage>
</organism>
<reference evidence="2 3" key="1">
    <citation type="submission" date="2016-10" db="EMBL/GenBank/DDBJ databases">
        <authorList>
            <person name="de Groot N.N."/>
        </authorList>
    </citation>
    <scope>NUCLEOTIDE SEQUENCE [LARGE SCALE GENOMIC DNA]</scope>
    <source>
        <strain evidence="2 3">DSM 18684</strain>
    </source>
</reference>
<sequence>MDYKKLSDEELLSEHKKVKTNDLINATLIGTFVGIACYSTIKHGAGFFTFFPLFFVFIFLKRKKDNKELENELKSRNLK</sequence>
<evidence type="ECO:0008006" key="4">
    <source>
        <dbReference type="Google" id="ProtNLM"/>
    </source>
</evidence>
<accession>A0A1I2Y5N4</accession>
<evidence type="ECO:0000313" key="3">
    <source>
        <dbReference type="Proteomes" id="UP000199666"/>
    </source>
</evidence>
<dbReference type="EMBL" id="FOPP01000006">
    <property type="protein sequence ID" value="SFH20669.1"/>
    <property type="molecule type" value="Genomic_DNA"/>
</dbReference>
<dbReference type="RefSeq" id="WP_090994341.1">
    <property type="nucleotide sequence ID" value="NZ_FOPP01000006.1"/>
</dbReference>
<dbReference type="AlphaFoldDB" id="A0A1I2Y5N4"/>
<proteinExistence type="predicted"/>